<organism evidence="1 2">
    <name type="scientific">Gymnopilus junonius</name>
    <name type="common">Spectacular rustgill mushroom</name>
    <name type="synonym">Gymnopilus spectabilis subsp. junonius</name>
    <dbReference type="NCBI Taxonomy" id="109634"/>
    <lineage>
        <taxon>Eukaryota</taxon>
        <taxon>Fungi</taxon>
        <taxon>Dikarya</taxon>
        <taxon>Basidiomycota</taxon>
        <taxon>Agaricomycotina</taxon>
        <taxon>Agaricomycetes</taxon>
        <taxon>Agaricomycetidae</taxon>
        <taxon>Agaricales</taxon>
        <taxon>Agaricineae</taxon>
        <taxon>Hymenogastraceae</taxon>
        <taxon>Gymnopilus</taxon>
    </lineage>
</organism>
<dbReference type="OrthoDB" id="5979581at2759"/>
<comment type="caution">
    <text evidence="1">The sequence shown here is derived from an EMBL/GenBank/DDBJ whole genome shotgun (WGS) entry which is preliminary data.</text>
</comment>
<sequence>YVGLRYGISSKAATCSMELIPNIMPIASELTWRRLLPFWVLRPRASGARHAKANSRPVFQCIPLSLEQLETNLDGEDKKLFLQFIRKMLQWDPQDRMTPKELLKGAG</sequence>
<evidence type="ECO:0008006" key="3">
    <source>
        <dbReference type="Google" id="ProtNLM"/>
    </source>
</evidence>
<evidence type="ECO:0000313" key="2">
    <source>
        <dbReference type="Proteomes" id="UP000724874"/>
    </source>
</evidence>
<gene>
    <name evidence="1" type="ORF">CPB84DRAFT_1763750</name>
</gene>
<keyword evidence="2" id="KW-1185">Reference proteome</keyword>
<reference evidence="1" key="1">
    <citation type="submission" date="2020-11" db="EMBL/GenBank/DDBJ databases">
        <authorList>
            <consortium name="DOE Joint Genome Institute"/>
            <person name="Ahrendt S."/>
            <person name="Riley R."/>
            <person name="Andreopoulos W."/>
            <person name="LaButti K."/>
            <person name="Pangilinan J."/>
            <person name="Ruiz-duenas F.J."/>
            <person name="Barrasa J.M."/>
            <person name="Sanchez-Garcia M."/>
            <person name="Camarero S."/>
            <person name="Miyauchi S."/>
            <person name="Serrano A."/>
            <person name="Linde D."/>
            <person name="Babiker R."/>
            <person name="Drula E."/>
            <person name="Ayuso-Fernandez I."/>
            <person name="Pacheco R."/>
            <person name="Padilla G."/>
            <person name="Ferreira P."/>
            <person name="Barriuso J."/>
            <person name="Kellner H."/>
            <person name="Castanera R."/>
            <person name="Alfaro M."/>
            <person name="Ramirez L."/>
            <person name="Pisabarro A.G."/>
            <person name="Kuo A."/>
            <person name="Tritt A."/>
            <person name="Lipzen A."/>
            <person name="He G."/>
            <person name="Yan M."/>
            <person name="Ng V."/>
            <person name="Cullen D."/>
            <person name="Martin F."/>
            <person name="Rosso M.-N."/>
            <person name="Henrissat B."/>
            <person name="Hibbett D."/>
            <person name="Martinez A.T."/>
            <person name="Grigoriev I.V."/>
        </authorList>
    </citation>
    <scope>NUCLEOTIDE SEQUENCE</scope>
    <source>
        <strain evidence="1">AH 44721</strain>
    </source>
</reference>
<evidence type="ECO:0000313" key="1">
    <source>
        <dbReference type="EMBL" id="KAF8910462.1"/>
    </source>
</evidence>
<feature type="non-terminal residue" evidence="1">
    <location>
        <position position="107"/>
    </location>
</feature>
<dbReference type="Proteomes" id="UP000724874">
    <property type="component" value="Unassembled WGS sequence"/>
</dbReference>
<dbReference type="AlphaFoldDB" id="A0A9P5NXT8"/>
<dbReference type="InterPro" id="IPR011009">
    <property type="entry name" value="Kinase-like_dom_sf"/>
</dbReference>
<dbReference type="Gene3D" id="1.10.510.10">
    <property type="entry name" value="Transferase(Phosphotransferase) domain 1"/>
    <property type="match status" value="1"/>
</dbReference>
<protein>
    <recommendedName>
        <fullName evidence="3">Protein kinase domain-containing protein</fullName>
    </recommendedName>
</protein>
<proteinExistence type="predicted"/>
<accession>A0A9P5NXT8</accession>
<dbReference type="EMBL" id="JADNYJ010000006">
    <property type="protein sequence ID" value="KAF8910462.1"/>
    <property type="molecule type" value="Genomic_DNA"/>
</dbReference>
<name>A0A9P5NXT8_GYMJU</name>
<dbReference type="SUPFAM" id="SSF56112">
    <property type="entry name" value="Protein kinase-like (PK-like)"/>
    <property type="match status" value="1"/>
</dbReference>